<evidence type="ECO:0000256" key="1">
    <source>
        <dbReference type="ARBA" id="ARBA00009986"/>
    </source>
</evidence>
<reference evidence="6 7" key="1">
    <citation type="submission" date="2017-02" db="EMBL/GenBank/DDBJ databases">
        <title>Chromobacterium haemolyticum H5244.</title>
        <authorList>
            <person name="Gulvik C.A."/>
        </authorList>
    </citation>
    <scope>NUCLEOTIDE SEQUENCE [LARGE SCALE GENOMIC DNA]</scope>
    <source>
        <strain evidence="6 7">H5244</strain>
    </source>
</reference>
<proteinExistence type="inferred from homology"/>
<dbReference type="InterPro" id="IPR015590">
    <property type="entry name" value="Aldehyde_DH_dom"/>
</dbReference>
<dbReference type="RefSeq" id="WP_081556196.1">
    <property type="nucleotide sequence ID" value="NZ_MUKV01000023.1"/>
</dbReference>
<comment type="similarity">
    <text evidence="1 4">Belongs to the aldehyde dehydrogenase family.</text>
</comment>
<dbReference type="PROSITE" id="PS00070">
    <property type="entry name" value="ALDEHYDE_DEHYDR_CYS"/>
    <property type="match status" value="1"/>
</dbReference>
<comment type="caution">
    <text evidence="6">The sequence shown here is derived from an EMBL/GenBank/DDBJ whole genome shotgun (WGS) entry which is preliminary data.</text>
</comment>
<feature type="domain" description="Aldehyde dehydrogenase" evidence="5">
    <location>
        <begin position="32"/>
        <end position="495"/>
    </location>
</feature>
<name>A0A1W0CNG7_9NEIS</name>
<dbReference type="FunFam" id="3.40.605.10:FF:000001">
    <property type="entry name" value="Aldehyde dehydrogenase 1"/>
    <property type="match status" value="1"/>
</dbReference>
<dbReference type="Gene3D" id="3.40.605.10">
    <property type="entry name" value="Aldehyde Dehydrogenase, Chain A, domain 1"/>
    <property type="match status" value="1"/>
</dbReference>
<dbReference type="EMBL" id="MUKV01000023">
    <property type="protein sequence ID" value="OQS36266.1"/>
    <property type="molecule type" value="Genomic_DNA"/>
</dbReference>
<evidence type="ECO:0000313" key="6">
    <source>
        <dbReference type="EMBL" id="OQS36266.1"/>
    </source>
</evidence>
<evidence type="ECO:0000259" key="5">
    <source>
        <dbReference type="Pfam" id="PF00171"/>
    </source>
</evidence>
<evidence type="ECO:0000313" key="7">
    <source>
        <dbReference type="Proteomes" id="UP000192721"/>
    </source>
</evidence>
<dbReference type="PANTHER" id="PTHR11699">
    <property type="entry name" value="ALDEHYDE DEHYDROGENASE-RELATED"/>
    <property type="match status" value="1"/>
</dbReference>
<feature type="active site" evidence="3">
    <location>
        <position position="269"/>
    </location>
</feature>
<dbReference type="AlphaFoldDB" id="A0A1W0CNG7"/>
<dbReference type="InterPro" id="IPR016163">
    <property type="entry name" value="Ald_DH_C"/>
</dbReference>
<dbReference type="CDD" id="cd07112">
    <property type="entry name" value="ALDH_GABALDH-PuuC"/>
    <property type="match status" value="1"/>
</dbReference>
<protein>
    <submittedName>
        <fullName evidence="6">Aldehyde dehydrogenase PuuC</fullName>
    </submittedName>
</protein>
<evidence type="ECO:0000256" key="4">
    <source>
        <dbReference type="RuleBase" id="RU003345"/>
    </source>
</evidence>
<evidence type="ECO:0000256" key="2">
    <source>
        <dbReference type="ARBA" id="ARBA00023002"/>
    </source>
</evidence>
<dbReference type="Pfam" id="PF00171">
    <property type="entry name" value="Aldedh"/>
    <property type="match status" value="1"/>
</dbReference>
<dbReference type="Proteomes" id="UP000192721">
    <property type="component" value="Unassembled WGS sequence"/>
</dbReference>
<dbReference type="FunFam" id="3.40.309.10:FF:000012">
    <property type="entry name" value="Betaine aldehyde dehydrogenase"/>
    <property type="match status" value="1"/>
</dbReference>
<dbReference type="Gene3D" id="3.40.309.10">
    <property type="entry name" value="Aldehyde Dehydrogenase, Chain A, domain 2"/>
    <property type="match status" value="1"/>
</dbReference>
<accession>A0A1W0CNG7</accession>
<organism evidence="6 7">
    <name type="scientific">Chromobacterium haemolyticum</name>
    <dbReference type="NCBI Taxonomy" id="394935"/>
    <lineage>
        <taxon>Bacteria</taxon>
        <taxon>Pseudomonadati</taxon>
        <taxon>Pseudomonadota</taxon>
        <taxon>Betaproteobacteria</taxon>
        <taxon>Neisseriales</taxon>
        <taxon>Chromobacteriaceae</taxon>
        <taxon>Chromobacterium</taxon>
    </lineage>
</organism>
<dbReference type="PROSITE" id="PS00687">
    <property type="entry name" value="ALDEHYDE_DEHYDR_GLU"/>
    <property type="match status" value="1"/>
</dbReference>
<dbReference type="InterPro" id="IPR016161">
    <property type="entry name" value="Ald_DH/histidinol_DH"/>
</dbReference>
<keyword evidence="2 4" id="KW-0560">Oxidoreductase</keyword>
<dbReference type="InterPro" id="IPR016162">
    <property type="entry name" value="Ald_DH_N"/>
</dbReference>
<evidence type="ECO:0000256" key="3">
    <source>
        <dbReference type="PROSITE-ProRule" id="PRU10007"/>
    </source>
</evidence>
<dbReference type="SUPFAM" id="SSF53720">
    <property type="entry name" value="ALDH-like"/>
    <property type="match status" value="1"/>
</dbReference>
<dbReference type="GO" id="GO:0004030">
    <property type="term" value="F:aldehyde dehydrogenase [NAD(P)+] activity"/>
    <property type="evidence" value="ECO:0007669"/>
    <property type="project" value="UniProtKB-ARBA"/>
</dbReference>
<dbReference type="InterPro" id="IPR029510">
    <property type="entry name" value="Ald_DH_CS_GLU"/>
</dbReference>
<gene>
    <name evidence="6" type="ORF">B0T45_16320</name>
</gene>
<sequence>MSAEPLLADDWRALAKALPLEQGLFIDGDFRQARSGRRFASVNPSNGETLAELPSADGQDVDIAVNSARRAFQSGVWSRRPPRERMAVLNRLADLIEQHQRTFALLDCLDMGKPISEMLTVDLPLSVQCLRFTAESIDKVQGTVGATASHIHSFVLRQPLGVVACVVPWNYPLLMSCWKIAPALAAGNSVVLMPAEESPLSALWLAKLFIEAGAPPGVLNVLTGDGPGCGRPLALHQDVDKIAFTGSAEVGKLMLCYAGQSNMKQLSLECGGKSPHVILADVQDLEAAARWAAMGVFGNQGQICCAGSRLLVEQSILPDFLEAFLNAARAHHIPGDPLDPATSMGPLVSRGQQQRVLDYIALGRQAGAQCLLGGDTPRHLEHGAYVNPTVFAGVNNGMRIAREEIFGPVACVMPVSGLDQAIAIANDSPFGLAAGIWTQNLNHAHRFAREVEAGMVYVNSYMDGDMQLPFGGWKESGNGRDKCFDALLAYTQTKGVWMTLNQVQ</sequence>
<dbReference type="InterPro" id="IPR016160">
    <property type="entry name" value="Ald_DH_CS_CYS"/>
</dbReference>